<name>A0AAD5LXH8_PYTIN</name>
<dbReference type="EMBL" id="JAKCXM010000330">
    <property type="protein sequence ID" value="KAJ0395683.1"/>
    <property type="molecule type" value="Genomic_DNA"/>
</dbReference>
<dbReference type="InterPro" id="IPR032727">
    <property type="entry name" value="CLAMP"/>
</dbReference>
<sequence>MAKATPASSAKAHGAPPPDPPTPPSAVEITAELPAEPAAPSGVLSRDDLVAFRAAGSSPSDRLNVLTAALRVTRYALNSRVLVYVDFLLGLLCFALDDAQLSDEQALRLAQIAHDVFTFATSTHRESSSLPTLQATYDVFRERIRDAATAADDTAPCFSPADVSSIVRFLSATFFRHLAAIQRVFRAPRESRLLVKSLTVERPLPAPPLALAALSESANQN</sequence>
<accession>A0AAD5LXH8</accession>
<proteinExistence type="predicted"/>
<feature type="compositionally biased region" description="Pro residues" evidence="1">
    <location>
        <begin position="15"/>
        <end position="24"/>
    </location>
</feature>
<dbReference type="AlphaFoldDB" id="A0AAD5LXH8"/>
<dbReference type="Pfam" id="PF14769">
    <property type="entry name" value="CLAMP"/>
    <property type="match status" value="1"/>
</dbReference>
<evidence type="ECO:0000313" key="3">
    <source>
        <dbReference type="Proteomes" id="UP001209570"/>
    </source>
</evidence>
<feature type="region of interest" description="Disordered" evidence="1">
    <location>
        <begin position="1"/>
        <end position="27"/>
    </location>
</feature>
<organism evidence="2 3">
    <name type="scientific">Pythium insidiosum</name>
    <name type="common">Pythiosis disease agent</name>
    <dbReference type="NCBI Taxonomy" id="114742"/>
    <lineage>
        <taxon>Eukaryota</taxon>
        <taxon>Sar</taxon>
        <taxon>Stramenopiles</taxon>
        <taxon>Oomycota</taxon>
        <taxon>Peronosporomycetes</taxon>
        <taxon>Pythiales</taxon>
        <taxon>Pythiaceae</taxon>
        <taxon>Pythium</taxon>
    </lineage>
</organism>
<gene>
    <name evidence="2" type="ORF">P43SY_002476</name>
</gene>
<keyword evidence="3" id="KW-1185">Reference proteome</keyword>
<evidence type="ECO:0000313" key="2">
    <source>
        <dbReference type="EMBL" id="KAJ0395683.1"/>
    </source>
</evidence>
<evidence type="ECO:0000256" key="1">
    <source>
        <dbReference type="SAM" id="MobiDB-lite"/>
    </source>
</evidence>
<protein>
    <submittedName>
        <fullName evidence="2">Uncharacterized protein</fullName>
    </submittedName>
</protein>
<reference evidence="2" key="1">
    <citation type="submission" date="2021-12" db="EMBL/GenBank/DDBJ databases">
        <title>Prjna785345.</title>
        <authorList>
            <person name="Rujirawat T."/>
            <person name="Krajaejun T."/>
        </authorList>
    </citation>
    <scope>NUCLEOTIDE SEQUENCE</scope>
    <source>
        <strain evidence="2">Pi057C3</strain>
    </source>
</reference>
<dbReference type="Proteomes" id="UP001209570">
    <property type="component" value="Unassembled WGS sequence"/>
</dbReference>
<comment type="caution">
    <text evidence="2">The sequence shown here is derived from an EMBL/GenBank/DDBJ whole genome shotgun (WGS) entry which is preliminary data.</text>
</comment>